<feature type="domain" description="Nucleoside transporter/FeoB GTPase Gate" evidence="2">
    <location>
        <begin position="45"/>
        <end position="144"/>
    </location>
</feature>
<feature type="transmembrane region" description="Helical" evidence="1">
    <location>
        <begin position="45"/>
        <end position="68"/>
    </location>
</feature>
<dbReference type="GO" id="GO:0005886">
    <property type="term" value="C:plasma membrane"/>
    <property type="evidence" value="ECO:0007669"/>
    <property type="project" value="TreeGrafter"/>
</dbReference>
<dbReference type="InterPro" id="IPR052549">
    <property type="entry name" value="SpmB"/>
</dbReference>
<keyword evidence="4" id="KW-1185">Reference proteome</keyword>
<evidence type="ECO:0000313" key="4">
    <source>
        <dbReference type="Proteomes" id="UP000464314"/>
    </source>
</evidence>
<keyword evidence="1" id="KW-0812">Transmembrane</keyword>
<keyword evidence="1" id="KW-0472">Membrane</keyword>
<feature type="transmembrane region" description="Helical" evidence="1">
    <location>
        <begin position="6"/>
        <end position="25"/>
    </location>
</feature>
<dbReference type="InterPro" id="IPR011642">
    <property type="entry name" value="Gate_dom"/>
</dbReference>
<reference evidence="3 4" key="1">
    <citation type="submission" date="2020-01" db="EMBL/GenBank/DDBJ databases">
        <title>Genome analysis of Anaerocolumna sp. CBA3638.</title>
        <authorList>
            <person name="Kim J."/>
            <person name="Roh S.W."/>
        </authorList>
    </citation>
    <scope>NUCLEOTIDE SEQUENCE [LARGE SCALE GENOMIC DNA]</scope>
    <source>
        <strain evidence="3 4">CBA3638</strain>
    </source>
</reference>
<evidence type="ECO:0000256" key="1">
    <source>
        <dbReference type="SAM" id="Phobius"/>
    </source>
</evidence>
<evidence type="ECO:0000313" key="3">
    <source>
        <dbReference type="EMBL" id="QHQ60330.1"/>
    </source>
</evidence>
<dbReference type="AlphaFoldDB" id="A0A6P1TGJ5"/>
<evidence type="ECO:0000259" key="2">
    <source>
        <dbReference type="Pfam" id="PF07670"/>
    </source>
</evidence>
<protein>
    <submittedName>
        <fullName evidence="3">Spore maturation protein</fullName>
    </submittedName>
</protein>
<gene>
    <name evidence="3" type="ORF">Ana3638_05715</name>
</gene>
<name>A0A6P1TGJ5_9FIRM</name>
<dbReference type="RefSeq" id="WP_161837166.1">
    <property type="nucleotide sequence ID" value="NZ_CP048000.1"/>
</dbReference>
<feature type="transmembrane region" description="Helical" evidence="1">
    <location>
        <begin position="153"/>
        <end position="175"/>
    </location>
</feature>
<keyword evidence="1" id="KW-1133">Transmembrane helix</keyword>
<dbReference type="Pfam" id="PF07670">
    <property type="entry name" value="Gate"/>
    <property type="match status" value="1"/>
</dbReference>
<feature type="transmembrane region" description="Helical" evidence="1">
    <location>
        <begin position="122"/>
        <end position="141"/>
    </location>
</feature>
<dbReference type="PANTHER" id="PTHR35793:SF2">
    <property type="entry name" value="INNER MEMBRANE PROTEIN YJIG"/>
    <property type="match status" value="1"/>
</dbReference>
<proteinExistence type="predicted"/>
<organism evidence="3 4">
    <name type="scientific">Anaerocolumna sedimenticola</name>
    <dbReference type="NCBI Taxonomy" id="2696063"/>
    <lineage>
        <taxon>Bacteria</taxon>
        <taxon>Bacillati</taxon>
        <taxon>Bacillota</taxon>
        <taxon>Clostridia</taxon>
        <taxon>Lachnospirales</taxon>
        <taxon>Lachnospiraceae</taxon>
        <taxon>Anaerocolumna</taxon>
    </lineage>
</organism>
<dbReference type="Proteomes" id="UP000464314">
    <property type="component" value="Chromosome"/>
</dbReference>
<sequence length="176" mass="19466">MKFLLYISDYIIPFVIFYIVGFGLLMKAPVFHEFTKGAEDGFKVVLNIMPTLIGLMVAIGILRASGTLDILANIMKPATDFLKFPSELVPLVTVKLFSSSAATSLLLDIFKEYGPDSFLGRLSSIIMSCTETVFYTMSVYFMTAKVKKTRYTLAGALLTNLIGVIASLILTNFIFK</sequence>
<dbReference type="PANTHER" id="PTHR35793">
    <property type="entry name" value="INNER MEMBRANE PROTEIN YJIG"/>
    <property type="match status" value="1"/>
</dbReference>
<accession>A0A6P1TGJ5</accession>
<dbReference type="EMBL" id="CP048000">
    <property type="protein sequence ID" value="QHQ60330.1"/>
    <property type="molecule type" value="Genomic_DNA"/>
</dbReference>
<dbReference type="KEGG" id="anr:Ana3638_05715"/>